<sequence length="254" mass="27605">MADTEATATIAAAAALIGSALTGAFTLWGIRWTNKAQTHDLATRLENERATAREGLEQDRRQLAYKALLTHVNLLQYSMKLNLQVVTREIRAVVKVREVDSALNAGSAAEAAALASAGPTEEEKRDLLGGPTLSERAETLAVVDLLASDEVKSRFDAFLKTEKTLSDQIVRARIILRRPVKQQQAVLDHAQASPKYKIDQAAAEAKALLEQTLQMVENTGDLGAAGDAIAKGTDEFIQAFETLEKMVRSELRLP</sequence>
<dbReference type="Proteomes" id="UP000467105">
    <property type="component" value="Chromosome"/>
</dbReference>
<evidence type="ECO:0000313" key="2">
    <source>
        <dbReference type="Proteomes" id="UP000467105"/>
    </source>
</evidence>
<accession>A0A7I7YQL8</accession>
<evidence type="ECO:0000313" key="1">
    <source>
        <dbReference type="EMBL" id="BBZ43969.1"/>
    </source>
</evidence>
<gene>
    <name evidence="1" type="ORF">MPRM_12500</name>
</gene>
<organism evidence="1 2">
    <name type="scientific">Mycobacterium parmense</name>
    <dbReference type="NCBI Taxonomy" id="185642"/>
    <lineage>
        <taxon>Bacteria</taxon>
        <taxon>Bacillati</taxon>
        <taxon>Actinomycetota</taxon>
        <taxon>Actinomycetes</taxon>
        <taxon>Mycobacteriales</taxon>
        <taxon>Mycobacteriaceae</taxon>
        <taxon>Mycobacterium</taxon>
        <taxon>Mycobacterium simiae complex</taxon>
    </lineage>
</organism>
<dbReference type="AlphaFoldDB" id="A0A7I7YQL8"/>
<reference evidence="1 2" key="1">
    <citation type="journal article" date="2019" name="Emerg. Microbes Infect.">
        <title>Comprehensive subspecies identification of 175 nontuberculous mycobacteria species based on 7547 genomic profiles.</title>
        <authorList>
            <person name="Matsumoto Y."/>
            <person name="Kinjo T."/>
            <person name="Motooka D."/>
            <person name="Nabeya D."/>
            <person name="Jung N."/>
            <person name="Uechi K."/>
            <person name="Horii T."/>
            <person name="Iida T."/>
            <person name="Fujita J."/>
            <person name="Nakamura S."/>
        </authorList>
    </citation>
    <scope>NUCLEOTIDE SEQUENCE [LARGE SCALE GENOMIC DNA]</scope>
    <source>
        <strain evidence="1 2">JCM 14742</strain>
    </source>
</reference>
<protein>
    <submittedName>
        <fullName evidence="1">Uncharacterized protein</fullName>
    </submittedName>
</protein>
<dbReference type="EMBL" id="AP022614">
    <property type="protein sequence ID" value="BBZ43969.1"/>
    <property type="molecule type" value="Genomic_DNA"/>
</dbReference>
<dbReference type="RefSeq" id="WP_085271263.1">
    <property type="nucleotide sequence ID" value="NZ_AP022614.1"/>
</dbReference>
<proteinExistence type="predicted"/>
<name>A0A7I7YQL8_9MYCO</name>
<keyword evidence="2" id="KW-1185">Reference proteome</keyword>